<dbReference type="SMART" id="SM00612">
    <property type="entry name" value="Kelch"/>
    <property type="match status" value="4"/>
</dbReference>
<reference evidence="1 2" key="1">
    <citation type="submission" date="2019-02" db="EMBL/GenBank/DDBJ databases">
        <title>Deep-cultivation of Planctomycetes and their phenomic and genomic characterization uncovers novel biology.</title>
        <authorList>
            <person name="Wiegand S."/>
            <person name="Jogler M."/>
            <person name="Boedeker C."/>
            <person name="Pinto D."/>
            <person name="Vollmers J."/>
            <person name="Rivas-Marin E."/>
            <person name="Kohn T."/>
            <person name="Peeters S.H."/>
            <person name="Heuer A."/>
            <person name="Rast P."/>
            <person name="Oberbeckmann S."/>
            <person name="Bunk B."/>
            <person name="Jeske O."/>
            <person name="Meyerdierks A."/>
            <person name="Storesund J.E."/>
            <person name="Kallscheuer N."/>
            <person name="Luecker S."/>
            <person name="Lage O.M."/>
            <person name="Pohl T."/>
            <person name="Merkel B.J."/>
            <person name="Hornburger P."/>
            <person name="Mueller R.-W."/>
            <person name="Bruemmer F."/>
            <person name="Labrenz M."/>
            <person name="Spormann A.M."/>
            <person name="Op den Camp H."/>
            <person name="Overmann J."/>
            <person name="Amann R."/>
            <person name="Jetten M.S.M."/>
            <person name="Mascher T."/>
            <person name="Medema M.H."/>
            <person name="Devos D.P."/>
            <person name="Kaster A.-K."/>
            <person name="Ovreas L."/>
            <person name="Rohde M."/>
            <person name="Galperin M.Y."/>
            <person name="Jogler C."/>
        </authorList>
    </citation>
    <scope>NUCLEOTIDE SEQUENCE [LARGE SCALE GENOMIC DNA]</scope>
    <source>
        <strain evidence="1 2">K23_9</strain>
    </source>
</reference>
<evidence type="ECO:0000313" key="2">
    <source>
        <dbReference type="Proteomes" id="UP000319817"/>
    </source>
</evidence>
<keyword evidence="2" id="KW-1185">Reference proteome</keyword>
<keyword evidence="1" id="KW-0413">Isomerase</keyword>
<dbReference type="AlphaFoldDB" id="A0A517NQW3"/>
<organism evidence="1 2">
    <name type="scientific">Stieleria marina</name>
    <dbReference type="NCBI Taxonomy" id="1930275"/>
    <lineage>
        <taxon>Bacteria</taxon>
        <taxon>Pseudomonadati</taxon>
        <taxon>Planctomycetota</taxon>
        <taxon>Planctomycetia</taxon>
        <taxon>Pirellulales</taxon>
        <taxon>Pirellulaceae</taxon>
        <taxon>Stieleria</taxon>
    </lineage>
</organism>
<name>A0A517NQW3_9BACT</name>
<protein>
    <submittedName>
        <fullName evidence="1">N-acetylneuraminate epimerase</fullName>
        <ecNumber evidence="1">5.1.3.24</ecNumber>
    </submittedName>
</protein>
<dbReference type="InterPro" id="IPR052392">
    <property type="entry name" value="Kelch-BTB_domain-containing"/>
</dbReference>
<proteinExistence type="predicted"/>
<dbReference type="InterPro" id="IPR011043">
    <property type="entry name" value="Gal_Oxase/kelch_b-propeller"/>
</dbReference>
<dbReference type="PANTHER" id="PTHR46375">
    <property type="entry name" value="KELCH REPEAT AND BTB DOMAIN-CONTAINING PROTEIN 13-RELATED"/>
    <property type="match status" value="1"/>
</dbReference>
<accession>A0A517NQW3</accession>
<gene>
    <name evidence="1" type="primary">nanM_2</name>
    <name evidence="1" type="ORF">K239x_14580</name>
</gene>
<dbReference type="Proteomes" id="UP000319817">
    <property type="component" value="Chromosome"/>
</dbReference>
<dbReference type="EC" id="5.1.3.24" evidence="1"/>
<dbReference type="InterPro" id="IPR015915">
    <property type="entry name" value="Kelch-typ_b-propeller"/>
</dbReference>
<dbReference type="PANTHER" id="PTHR46375:SF3">
    <property type="entry name" value="KELCH REPEAT AND BTB DOMAIN-CONTAINING PROTEIN 13"/>
    <property type="match status" value="1"/>
</dbReference>
<dbReference type="Gene3D" id="2.120.10.80">
    <property type="entry name" value="Kelch-type beta propeller"/>
    <property type="match status" value="2"/>
</dbReference>
<dbReference type="SUPFAM" id="SSF50965">
    <property type="entry name" value="Galactose oxidase, central domain"/>
    <property type="match status" value="1"/>
</dbReference>
<dbReference type="GO" id="GO:0016853">
    <property type="term" value="F:isomerase activity"/>
    <property type="evidence" value="ECO:0007669"/>
    <property type="project" value="UniProtKB-KW"/>
</dbReference>
<dbReference type="EMBL" id="CP036526">
    <property type="protein sequence ID" value="QDT09512.1"/>
    <property type="molecule type" value="Genomic_DNA"/>
</dbReference>
<dbReference type="Pfam" id="PF24681">
    <property type="entry name" value="Kelch_KLHDC2_KLHL20_DRC7"/>
    <property type="match status" value="1"/>
</dbReference>
<dbReference type="InterPro" id="IPR006652">
    <property type="entry name" value="Kelch_1"/>
</dbReference>
<sequence length="307" mass="34061">MPTHEWETIAATGQPTARHEATLVDFESKLYLIGGRRINPVDVFDPKTNAWTANSETPQELHHFQAVVLGDAIYLMGAMTGPYPNEVPLEKIVVYYPKDDRFDFKHVIPSGRRRGGAGAVLYDGKIYLVGGITNGHVDGFQSWLDEYDPRTGEWTQLEDAPHARDHFPAVVLGDRLYALGGRMTSQKTKKTFSQTIAACDVYDFKTKQWLGVQDCPVLPTPRAGNMAIAWKNQLLVGGGESGTQKTAHKEVEAFDTDSKKWTNWPKLRRGRHGSGFAIVNDFLYTASGSGNRGGSPELTSIEKIRLP</sequence>
<evidence type="ECO:0000313" key="1">
    <source>
        <dbReference type="EMBL" id="QDT09512.1"/>
    </source>
</evidence>